<evidence type="ECO:0000256" key="3">
    <source>
        <dbReference type="SAM" id="Phobius"/>
    </source>
</evidence>
<feature type="compositionally biased region" description="Low complexity" evidence="2">
    <location>
        <begin position="69"/>
        <end position="78"/>
    </location>
</feature>
<dbReference type="GO" id="GO:0005634">
    <property type="term" value="C:nucleus"/>
    <property type="evidence" value="ECO:0007669"/>
    <property type="project" value="TreeGrafter"/>
</dbReference>
<evidence type="ECO:0000256" key="2">
    <source>
        <dbReference type="SAM" id="MobiDB-lite"/>
    </source>
</evidence>
<evidence type="ECO:0000313" key="5">
    <source>
        <dbReference type="Proteomes" id="UP000887561"/>
    </source>
</evidence>
<feature type="compositionally biased region" description="Basic residues" evidence="2">
    <location>
        <begin position="56"/>
        <end position="68"/>
    </location>
</feature>
<dbReference type="InterPro" id="IPR035979">
    <property type="entry name" value="RBD_domain_sf"/>
</dbReference>
<name>A0A915MCE5_MELJA</name>
<dbReference type="GO" id="GO:0005737">
    <property type="term" value="C:cytoplasm"/>
    <property type="evidence" value="ECO:0007669"/>
    <property type="project" value="TreeGrafter"/>
</dbReference>
<dbReference type="Proteomes" id="UP000887561">
    <property type="component" value="Unplaced"/>
</dbReference>
<dbReference type="PANTHER" id="PTHR23003">
    <property type="entry name" value="RNA RECOGNITION MOTIF RRM DOMAIN CONTAINING PROTEIN"/>
    <property type="match status" value="1"/>
</dbReference>
<dbReference type="WBParaSite" id="scaffold34684_cov254.g21551">
    <property type="protein sequence ID" value="scaffold34684_cov254.g21551"/>
    <property type="gene ID" value="scaffold34684_cov254.g21551"/>
</dbReference>
<keyword evidence="5" id="KW-1185">Reference proteome</keyword>
<protein>
    <submittedName>
        <fullName evidence="6">RRM domain-containing protein</fullName>
    </submittedName>
</protein>
<dbReference type="InterPro" id="IPR012677">
    <property type="entry name" value="Nucleotide-bd_a/b_plait_sf"/>
</dbReference>
<evidence type="ECO:0000259" key="4">
    <source>
        <dbReference type="Pfam" id="PF00076"/>
    </source>
</evidence>
<accession>A0A915MCE5</accession>
<keyword evidence="3" id="KW-0812">Transmembrane</keyword>
<feature type="region of interest" description="Disordered" evidence="2">
    <location>
        <begin position="53"/>
        <end position="85"/>
    </location>
</feature>
<dbReference type="InterPro" id="IPR000504">
    <property type="entry name" value="RRM_dom"/>
</dbReference>
<dbReference type="Gene3D" id="3.30.70.330">
    <property type="match status" value="1"/>
</dbReference>
<dbReference type="SUPFAM" id="SSF54928">
    <property type="entry name" value="RNA-binding domain, RBD"/>
    <property type="match status" value="1"/>
</dbReference>
<reference evidence="6" key="1">
    <citation type="submission" date="2022-11" db="UniProtKB">
        <authorList>
            <consortium name="WormBaseParasite"/>
        </authorList>
    </citation>
    <scope>IDENTIFICATION</scope>
</reference>
<evidence type="ECO:0000313" key="6">
    <source>
        <dbReference type="WBParaSite" id="scaffold34684_cov254.g21551"/>
    </source>
</evidence>
<keyword evidence="3" id="KW-1133">Transmembrane helix</keyword>
<dbReference type="Pfam" id="PF00076">
    <property type="entry name" value="RRM_1"/>
    <property type="match status" value="1"/>
</dbReference>
<evidence type="ECO:0000256" key="1">
    <source>
        <dbReference type="ARBA" id="ARBA00022884"/>
    </source>
</evidence>
<dbReference type="PANTHER" id="PTHR23003:SF52">
    <property type="entry name" value="SERINE_ARGININE-RICH SPLICING FACTOR 6"/>
    <property type="match status" value="1"/>
</dbReference>
<sequence>MDLKDLMRNAGEVTYADAHKKTRNEAVICFASHEDLRRALDRYQGLFENTRDNIRSRSRSRSAYRSRSRSPPSRSASPGQSPGQRLMDIRYGQLNYGALNRELFGHSFAYILILLIPLWTRLFNFLKSTLFKEEDIKSNSDAKDRLSKKE</sequence>
<dbReference type="InterPro" id="IPR050374">
    <property type="entry name" value="RRT5_SRSF_SR"/>
</dbReference>
<feature type="domain" description="RRM" evidence="4">
    <location>
        <begin position="2"/>
        <end position="47"/>
    </location>
</feature>
<dbReference type="GO" id="GO:0003729">
    <property type="term" value="F:mRNA binding"/>
    <property type="evidence" value="ECO:0007669"/>
    <property type="project" value="TreeGrafter"/>
</dbReference>
<keyword evidence="3" id="KW-0472">Membrane</keyword>
<dbReference type="AlphaFoldDB" id="A0A915MCE5"/>
<organism evidence="5 6">
    <name type="scientific">Meloidogyne javanica</name>
    <name type="common">Root-knot nematode worm</name>
    <dbReference type="NCBI Taxonomy" id="6303"/>
    <lineage>
        <taxon>Eukaryota</taxon>
        <taxon>Metazoa</taxon>
        <taxon>Ecdysozoa</taxon>
        <taxon>Nematoda</taxon>
        <taxon>Chromadorea</taxon>
        <taxon>Rhabditida</taxon>
        <taxon>Tylenchina</taxon>
        <taxon>Tylenchomorpha</taxon>
        <taxon>Tylenchoidea</taxon>
        <taxon>Meloidogynidae</taxon>
        <taxon>Meloidogyninae</taxon>
        <taxon>Meloidogyne</taxon>
        <taxon>Meloidogyne incognita group</taxon>
    </lineage>
</organism>
<feature type="transmembrane region" description="Helical" evidence="3">
    <location>
        <begin position="103"/>
        <end position="123"/>
    </location>
</feature>
<keyword evidence="1" id="KW-0694">RNA-binding</keyword>
<proteinExistence type="predicted"/>